<sequence length="160" mass="16495">MDVSEVAEMLMAQGKRVSVAEADTAGLIGYLLGTIPGSSQFFPGGVIAYTGGLKQSILGVSDELYVTKGSVCEEMAIAMARGVLELTGTDYAVSTTGVTGPGQGRSSFPIGTFYIGLADANGNDVAIHAQFDSDRDGNKRAAAQAAIDLLGERLQQSQGN</sequence>
<dbReference type="InterPro" id="IPR008136">
    <property type="entry name" value="CinA_C"/>
</dbReference>
<organism evidence="2 3">
    <name type="scientific">Geodia barretti</name>
    <name type="common">Barrett's horny sponge</name>
    <dbReference type="NCBI Taxonomy" id="519541"/>
    <lineage>
        <taxon>Eukaryota</taxon>
        <taxon>Metazoa</taxon>
        <taxon>Porifera</taxon>
        <taxon>Demospongiae</taxon>
        <taxon>Heteroscleromorpha</taxon>
        <taxon>Tetractinellida</taxon>
        <taxon>Astrophorina</taxon>
        <taxon>Geodiidae</taxon>
        <taxon>Geodia</taxon>
    </lineage>
</organism>
<dbReference type="Pfam" id="PF02464">
    <property type="entry name" value="CinA"/>
    <property type="match status" value="1"/>
</dbReference>
<dbReference type="SUPFAM" id="SSF142433">
    <property type="entry name" value="CinA-like"/>
    <property type="match status" value="1"/>
</dbReference>
<dbReference type="EMBL" id="CASHTH010003948">
    <property type="protein sequence ID" value="CAI8051557.1"/>
    <property type="molecule type" value="Genomic_DNA"/>
</dbReference>
<dbReference type="InterPro" id="IPR036653">
    <property type="entry name" value="CinA-like_C"/>
</dbReference>
<accession>A0AA35TPC0</accession>
<dbReference type="Gene3D" id="3.90.950.20">
    <property type="entry name" value="CinA-like"/>
    <property type="match status" value="1"/>
</dbReference>
<keyword evidence="3" id="KW-1185">Reference proteome</keyword>
<reference evidence="2" key="1">
    <citation type="submission" date="2023-03" db="EMBL/GenBank/DDBJ databases">
        <authorList>
            <person name="Steffen K."/>
            <person name="Cardenas P."/>
        </authorList>
    </citation>
    <scope>NUCLEOTIDE SEQUENCE</scope>
</reference>
<dbReference type="NCBIfam" id="TIGR00199">
    <property type="entry name" value="PncC_domain"/>
    <property type="match status" value="1"/>
</dbReference>
<evidence type="ECO:0000259" key="1">
    <source>
        <dbReference type="Pfam" id="PF02464"/>
    </source>
</evidence>
<protein>
    <submittedName>
        <fullName evidence="2">CinA-like protein</fullName>
    </submittedName>
</protein>
<gene>
    <name evidence="2" type="ORF">GBAR_LOCUS28224</name>
</gene>
<name>A0AA35TPC0_GEOBA</name>
<evidence type="ECO:0000313" key="3">
    <source>
        <dbReference type="Proteomes" id="UP001174909"/>
    </source>
</evidence>
<proteinExistence type="predicted"/>
<evidence type="ECO:0000313" key="2">
    <source>
        <dbReference type="EMBL" id="CAI8051557.1"/>
    </source>
</evidence>
<dbReference type="AlphaFoldDB" id="A0AA35TPC0"/>
<dbReference type="Proteomes" id="UP001174909">
    <property type="component" value="Unassembled WGS sequence"/>
</dbReference>
<comment type="caution">
    <text evidence="2">The sequence shown here is derived from an EMBL/GenBank/DDBJ whole genome shotgun (WGS) entry which is preliminary data.</text>
</comment>
<feature type="domain" description="CinA C-terminal" evidence="1">
    <location>
        <begin position="4"/>
        <end position="153"/>
    </location>
</feature>